<proteinExistence type="predicted"/>
<feature type="compositionally biased region" description="Polar residues" evidence="1">
    <location>
        <begin position="401"/>
        <end position="411"/>
    </location>
</feature>
<evidence type="ECO:0000256" key="1">
    <source>
        <dbReference type="SAM" id="MobiDB-lite"/>
    </source>
</evidence>
<feature type="compositionally biased region" description="Acidic residues" evidence="1">
    <location>
        <begin position="126"/>
        <end position="136"/>
    </location>
</feature>
<dbReference type="OrthoDB" id="5225878at2759"/>
<feature type="compositionally biased region" description="Basic residues" evidence="1">
    <location>
        <begin position="1"/>
        <end position="16"/>
    </location>
</feature>
<protein>
    <submittedName>
        <fullName evidence="2">Uncharacterized protein</fullName>
    </submittedName>
</protein>
<organism evidence="2 3">
    <name type="scientific">Cryphonectria parasitica (strain ATCC 38755 / EP155)</name>
    <dbReference type="NCBI Taxonomy" id="660469"/>
    <lineage>
        <taxon>Eukaryota</taxon>
        <taxon>Fungi</taxon>
        <taxon>Dikarya</taxon>
        <taxon>Ascomycota</taxon>
        <taxon>Pezizomycotina</taxon>
        <taxon>Sordariomycetes</taxon>
        <taxon>Sordariomycetidae</taxon>
        <taxon>Diaporthales</taxon>
        <taxon>Cryphonectriaceae</taxon>
        <taxon>Cryphonectria-Endothia species complex</taxon>
        <taxon>Cryphonectria</taxon>
    </lineage>
</organism>
<reference evidence="2" key="1">
    <citation type="journal article" date="2020" name="Phytopathology">
        <title>Genome sequence of the chestnut blight fungus Cryphonectria parasitica EP155: A fundamental resource for an archetypical invasive plant pathogen.</title>
        <authorList>
            <person name="Crouch J.A."/>
            <person name="Dawe A."/>
            <person name="Aerts A."/>
            <person name="Barry K."/>
            <person name="Churchill A.C.L."/>
            <person name="Grimwood J."/>
            <person name="Hillman B."/>
            <person name="Milgroom M.G."/>
            <person name="Pangilinan J."/>
            <person name="Smith M."/>
            <person name="Salamov A."/>
            <person name="Schmutz J."/>
            <person name="Yadav J."/>
            <person name="Grigoriev I.V."/>
            <person name="Nuss D."/>
        </authorList>
    </citation>
    <scope>NUCLEOTIDE SEQUENCE</scope>
    <source>
        <strain evidence="2">EP155</strain>
    </source>
</reference>
<feature type="compositionally biased region" description="Low complexity" evidence="1">
    <location>
        <begin position="36"/>
        <end position="57"/>
    </location>
</feature>
<feature type="region of interest" description="Disordered" evidence="1">
    <location>
        <begin position="392"/>
        <end position="466"/>
    </location>
</feature>
<feature type="compositionally biased region" description="Polar residues" evidence="1">
    <location>
        <begin position="672"/>
        <end position="700"/>
    </location>
</feature>
<accession>A0A9P4Y710</accession>
<evidence type="ECO:0000313" key="2">
    <source>
        <dbReference type="EMBL" id="KAF3767896.1"/>
    </source>
</evidence>
<dbReference type="GeneID" id="63839705"/>
<feature type="region of interest" description="Disordered" evidence="1">
    <location>
        <begin position="347"/>
        <end position="380"/>
    </location>
</feature>
<feature type="region of interest" description="Disordered" evidence="1">
    <location>
        <begin position="36"/>
        <end position="73"/>
    </location>
</feature>
<feature type="region of interest" description="Disordered" evidence="1">
    <location>
        <begin position="200"/>
        <end position="239"/>
    </location>
</feature>
<feature type="region of interest" description="Disordered" evidence="1">
    <location>
        <begin position="1"/>
        <end position="23"/>
    </location>
</feature>
<keyword evidence="3" id="KW-1185">Reference proteome</keyword>
<feature type="region of interest" description="Disordered" evidence="1">
    <location>
        <begin position="753"/>
        <end position="774"/>
    </location>
</feature>
<name>A0A9P4Y710_CRYP1</name>
<comment type="caution">
    <text evidence="2">The sequence shown here is derived from an EMBL/GenBank/DDBJ whole genome shotgun (WGS) entry which is preliminary data.</text>
</comment>
<feature type="compositionally biased region" description="Basic and acidic residues" evidence="1">
    <location>
        <begin position="361"/>
        <end position="373"/>
    </location>
</feature>
<dbReference type="Proteomes" id="UP000803844">
    <property type="component" value="Unassembled WGS sequence"/>
</dbReference>
<dbReference type="AlphaFoldDB" id="A0A9P4Y710"/>
<feature type="region of interest" description="Disordered" evidence="1">
    <location>
        <begin position="478"/>
        <end position="500"/>
    </location>
</feature>
<feature type="region of interest" description="Disordered" evidence="1">
    <location>
        <begin position="109"/>
        <end position="137"/>
    </location>
</feature>
<dbReference type="RefSeq" id="XP_040778857.1">
    <property type="nucleotide sequence ID" value="XM_040922576.1"/>
</dbReference>
<dbReference type="EMBL" id="MU032346">
    <property type="protein sequence ID" value="KAF3767896.1"/>
    <property type="molecule type" value="Genomic_DNA"/>
</dbReference>
<sequence>MLTTHHHHHHHHHNPRRASTSPAVIGTITSCTTTNTTINASASSPGSAPRSLPTPRTSSERGTTKSSSSEVPRISFTDEAQACYNLLLLIRNDTQALITLRNDNLAELEGRKSNEAPNHASAGGEGENEDEGDAGSDTDRSLLLAAVNEAITFATRTIAELGPFLERHRWPAGASTQPQHQRSSLAAIVKPPKILLLRRRRTSSLSSSSSTSSSAATTSGPSTRPPAAAAAAAADGDGHGGPPTAEVLFSWTLALTELHSAVLTATARLKGFLEFGAEAVGVSEENRRRREGRASWWAQGRGEFENVELIQSLLGRPRRKWEADTGTAAVQTEDGDDDTTKAAALLRSGMKDGEPPGDEEGWQKKEKEEKKGEEDDNVPAVVLTPVLEVDDTQSEAWASEPMTSAPSTIKSTRGDLTARPRHYHHRRENSLQQDSPFAVRRSVTEPLSPSSPVRGSPGGGEGGGERRELHMARSETFGQAASKAKGHLPRLPSISTTQPSSLNAIQRRLTQALAGAYQGHQRSPTGSTPRTASSPAALLGQPLFPDPGQGQQEQAQLRMRPASLFGLEVPPPDTPYTPETPRDPHLEALINLGGLPSKTFQPVIEALDHMIEVPVVSPVSPPESPQKQGGVMAAAAAAALSVPPLLRSPQVRKSIHPVIEGGDVPSSLPAGGQQQHASFVSPVESQEPQTAVTVSPTGSQHPRLSMPLPPLPSAPPSENRDGDRGGGKGGGREEGDEHWPFLVYMARKRAVAASRWSLRSSQAGGEGGEHESEG</sequence>
<evidence type="ECO:0000313" key="3">
    <source>
        <dbReference type="Proteomes" id="UP000803844"/>
    </source>
</evidence>
<feature type="compositionally biased region" description="Basic and acidic residues" evidence="1">
    <location>
        <begin position="718"/>
        <end position="737"/>
    </location>
</feature>
<feature type="compositionally biased region" description="Low complexity" evidence="1">
    <location>
        <begin position="203"/>
        <end position="234"/>
    </location>
</feature>
<gene>
    <name evidence="2" type="ORF">M406DRAFT_350800</name>
</gene>
<feature type="region of interest" description="Disordered" evidence="1">
    <location>
        <begin position="658"/>
        <end position="737"/>
    </location>
</feature>
<feature type="region of interest" description="Disordered" evidence="1">
    <location>
        <begin position="517"/>
        <end position="552"/>
    </location>
</feature>
<feature type="compositionally biased region" description="Polar residues" evidence="1">
    <location>
        <begin position="520"/>
        <end position="534"/>
    </location>
</feature>